<gene>
    <name evidence="1" type="ORF">RRG08_038080</name>
</gene>
<dbReference type="Proteomes" id="UP001283361">
    <property type="component" value="Unassembled WGS sequence"/>
</dbReference>
<organism evidence="1 2">
    <name type="scientific">Elysia crispata</name>
    <name type="common">lettuce slug</name>
    <dbReference type="NCBI Taxonomy" id="231223"/>
    <lineage>
        <taxon>Eukaryota</taxon>
        <taxon>Metazoa</taxon>
        <taxon>Spiralia</taxon>
        <taxon>Lophotrochozoa</taxon>
        <taxon>Mollusca</taxon>
        <taxon>Gastropoda</taxon>
        <taxon>Heterobranchia</taxon>
        <taxon>Euthyneura</taxon>
        <taxon>Panpulmonata</taxon>
        <taxon>Sacoglossa</taxon>
        <taxon>Placobranchoidea</taxon>
        <taxon>Plakobranchidae</taxon>
        <taxon>Elysia</taxon>
    </lineage>
</organism>
<protein>
    <submittedName>
        <fullName evidence="1">Uncharacterized protein</fullName>
    </submittedName>
</protein>
<evidence type="ECO:0000313" key="1">
    <source>
        <dbReference type="EMBL" id="KAK3777832.1"/>
    </source>
</evidence>
<evidence type="ECO:0000313" key="2">
    <source>
        <dbReference type="Proteomes" id="UP001283361"/>
    </source>
</evidence>
<comment type="caution">
    <text evidence="1">The sequence shown here is derived from an EMBL/GenBank/DDBJ whole genome shotgun (WGS) entry which is preliminary data.</text>
</comment>
<name>A0AAE0ZYX6_9GAST</name>
<sequence length="194" mass="21525">MDEKCNSTNRISTGRSPPALLPVFTDHVLRLWKQTRNISDVRGKTKHPAKLGQNSRTCYNTRHGRCFVPEPFVTVKQGATALTTALSSRGSKRCLNMANRGRECGEANADSIARSFTMSDTARHTCHLGGSTLPAMLSLCLLGLCRKHHLQASDWQETGLRCPAGWAVVKLQLADREWMRAEPGTQLRRETTGH</sequence>
<keyword evidence="2" id="KW-1185">Reference proteome</keyword>
<accession>A0AAE0ZYX6</accession>
<dbReference type="EMBL" id="JAWDGP010003058">
    <property type="protein sequence ID" value="KAK3777832.1"/>
    <property type="molecule type" value="Genomic_DNA"/>
</dbReference>
<dbReference type="AlphaFoldDB" id="A0AAE0ZYX6"/>
<proteinExistence type="predicted"/>
<reference evidence="1" key="1">
    <citation type="journal article" date="2023" name="G3 (Bethesda)">
        <title>A reference genome for the long-term kleptoplast-retaining sea slug Elysia crispata morphotype clarki.</title>
        <authorList>
            <person name="Eastman K.E."/>
            <person name="Pendleton A.L."/>
            <person name="Shaikh M.A."/>
            <person name="Suttiyut T."/>
            <person name="Ogas R."/>
            <person name="Tomko P."/>
            <person name="Gavelis G."/>
            <person name="Widhalm J.R."/>
            <person name="Wisecaver J.H."/>
        </authorList>
    </citation>
    <scope>NUCLEOTIDE SEQUENCE</scope>
    <source>
        <strain evidence="1">ECLA1</strain>
    </source>
</reference>